<dbReference type="OrthoDB" id="10263291at2759"/>
<keyword evidence="5" id="KW-0028">Amino-acid biosynthesis</keyword>
<feature type="domain" description="Pyrroline-5-carboxylate reductase dimerisation" evidence="7">
    <location>
        <begin position="174"/>
        <end position="278"/>
    </location>
</feature>
<dbReference type="InterPro" id="IPR036291">
    <property type="entry name" value="NAD(P)-bd_dom_sf"/>
</dbReference>
<dbReference type="GO" id="GO:0004735">
    <property type="term" value="F:pyrroline-5-carboxylate reductase activity"/>
    <property type="evidence" value="ECO:0007669"/>
    <property type="project" value="UniProtKB-EC"/>
</dbReference>
<dbReference type="PANTHER" id="PTHR11645:SF0">
    <property type="entry name" value="PYRROLINE-5-CARBOXYLATE REDUCTASE 3"/>
    <property type="match status" value="1"/>
</dbReference>
<sequence>MVSASNTRPNITFIGGGNMAEAILGGLFASGHPGDRLRYSEPFEERRKYMQGKYPEITSETDNIKAIDGADVIVFAVKPQVLRTVVDNLSPAFRKNPSPLIISIVAGITTSDIVRWINSSESISLVRCMPNTPALLGEGAVGLYANDQVNSSQRATAESILSAVSKQVSWVDRESLIDSVTGLSGSGPAYFFLVMEAMQNAGIAMGLSSEDAKALTVQTCIGAARMALESEDDLATLRRKVTSPNGTTEAAVKSLEANNIRQTIMDGVLAAEHRSRELAAEMGKD</sequence>
<protein>
    <recommendedName>
        <fullName evidence="5">Pyrroline-5-carboxylate reductase</fullName>
        <ecNumber evidence="5">1.5.1.2</ecNumber>
    </recommendedName>
</protein>
<dbReference type="GeneID" id="28994684"/>
<dbReference type="RefSeq" id="XP_018293434.1">
    <property type="nucleotide sequence ID" value="XM_018433778.1"/>
</dbReference>
<dbReference type="InterPro" id="IPR008927">
    <property type="entry name" value="6-PGluconate_DH-like_C_sf"/>
</dbReference>
<gene>
    <name evidence="8" type="ORF">PHYBLDRAFT_158393</name>
</gene>
<dbReference type="VEuPathDB" id="FungiDB:PHYBLDRAFT_158393"/>
<comment type="similarity">
    <text evidence="1 5">Belongs to the pyrroline-5-carboxylate reductase family.</text>
</comment>
<dbReference type="HAMAP" id="MF_01925">
    <property type="entry name" value="P5C_reductase"/>
    <property type="match status" value="1"/>
</dbReference>
<dbReference type="FunCoup" id="A0A167N999">
    <property type="interactions" value="184"/>
</dbReference>
<proteinExistence type="inferred from homology"/>
<feature type="binding site" evidence="4">
    <location>
        <begin position="14"/>
        <end position="19"/>
    </location>
    <ligand>
        <name>NADP(+)</name>
        <dbReference type="ChEBI" id="CHEBI:58349"/>
    </ligand>
</feature>
<evidence type="ECO:0000259" key="7">
    <source>
        <dbReference type="Pfam" id="PF14748"/>
    </source>
</evidence>
<evidence type="ECO:0000313" key="9">
    <source>
        <dbReference type="Proteomes" id="UP000077315"/>
    </source>
</evidence>
<keyword evidence="3 5" id="KW-0560">Oxidoreductase</keyword>
<dbReference type="InterPro" id="IPR053790">
    <property type="entry name" value="P5CR-like_CS"/>
</dbReference>
<feature type="binding site" evidence="4">
    <location>
        <position position="63"/>
    </location>
    <ligand>
        <name>NADPH</name>
        <dbReference type="ChEBI" id="CHEBI:57783"/>
    </ligand>
</feature>
<dbReference type="AlphaFoldDB" id="A0A167N999"/>
<feature type="domain" description="Pyrroline-5-carboxylate reductase catalytic N-terminal" evidence="6">
    <location>
        <begin position="11"/>
        <end position="107"/>
    </location>
</feature>
<evidence type="ECO:0000313" key="8">
    <source>
        <dbReference type="EMBL" id="OAD75394.1"/>
    </source>
</evidence>
<reference evidence="9" key="1">
    <citation type="submission" date="2015-06" db="EMBL/GenBank/DDBJ databases">
        <title>Expansion of signal transduction pathways in fungi by whole-genome duplication.</title>
        <authorList>
            <consortium name="DOE Joint Genome Institute"/>
            <person name="Corrochano L.M."/>
            <person name="Kuo A."/>
            <person name="Marcet-Houben M."/>
            <person name="Polaino S."/>
            <person name="Salamov A."/>
            <person name="Villalobos J.M."/>
            <person name="Alvarez M.I."/>
            <person name="Avalos J."/>
            <person name="Benito E.P."/>
            <person name="Benoit I."/>
            <person name="Burger G."/>
            <person name="Camino L.P."/>
            <person name="Canovas D."/>
            <person name="Cerda-Olmedo E."/>
            <person name="Cheng J.-F."/>
            <person name="Dominguez A."/>
            <person name="Elias M."/>
            <person name="Eslava A.P."/>
            <person name="Glaser F."/>
            <person name="Grimwood J."/>
            <person name="Gutierrez G."/>
            <person name="Heitman J."/>
            <person name="Henrissat B."/>
            <person name="Iturriaga E.A."/>
            <person name="Lang B.F."/>
            <person name="Lavin J.L."/>
            <person name="Lee S."/>
            <person name="Li W."/>
            <person name="Lindquist E."/>
            <person name="Lopez-Garcia S."/>
            <person name="Luque E.M."/>
            <person name="Marcos A.T."/>
            <person name="Martin J."/>
            <person name="McCluskey K."/>
            <person name="Medina H.R."/>
            <person name="Miralles-Duran A."/>
            <person name="Miyazaki A."/>
            <person name="Munoz-Torres E."/>
            <person name="Oguiza J.A."/>
            <person name="Ohm R."/>
            <person name="Olmedo M."/>
            <person name="Orejas M."/>
            <person name="Ortiz-Castellanos L."/>
            <person name="Pisabarro A.G."/>
            <person name="Rodriguez-Romero J."/>
            <person name="Ruiz-Herrera J."/>
            <person name="Ruiz-Vazquez R."/>
            <person name="Sanz C."/>
            <person name="Schackwitz W."/>
            <person name="Schmutz J."/>
            <person name="Shahriari M."/>
            <person name="Shelest E."/>
            <person name="Silva-Franco F."/>
            <person name="Soanes D."/>
            <person name="Syed K."/>
            <person name="Tagua V.G."/>
            <person name="Talbot N.J."/>
            <person name="Thon M."/>
            <person name="De vries R.P."/>
            <person name="Wiebenga A."/>
            <person name="Yadav J.S."/>
            <person name="Braun E.L."/>
            <person name="Baker S."/>
            <person name="Garre V."/>
            <person name="Horwitz B."/>
            <person name="Torres-Martinez S."/>
            <person name="Idnurm A."/>
            <person name="Herrera-Estrella A."/>
            <person name="Gabaldon T."/>
            <person name="Grigoriev I.V."/>
        </authorList>
    </citation>
    <scope>NUCLEOTIDE SEQUENCE [LARGE SCALE GENOMIC DNA]</scope>
    <source>
        <strain evidence="9">NRRL 1555(-)</strain>
    </source>
</reference>
<dbReference type="Gene3D" id="1.10.3730.10">
    <property type="entry name" value="ProC C-terminal domain-like"/>
    <property type="match status" value="1"/>
</dbReference>
<keyword evidence="9" id="KW-1185">Reference proteome</keyword>
<dbReference type="InParanoid" id="A0A167N999"/>
<dbReference type="PANTHER" id="PTHR11645">
    <property type="entry name" value="PYRROLINE-5-CARBOXYLATE REDUCTASE"/>
    <property type="match status" value="1"/>
</dbReference>
<evidence type="ECO:0000256" key="2">
    <source>
        <dbReference type="ARBA" id="ARBA00022857"/>
    </source>
</evidence>
<feature type="binding site" evidence="4">
    <location>
        <begin position="76"/>
        <end position="79"/>
    </location>
    <ligand>
        <name>NADP(+)</name>
        <dbReference type="ChEBI" id="CHEBI:58349"/>
    </ligand>
</feature>
<dbReference type="PIRSF" id="PIRSF000193">
    <property type="entry name" value="Pyrrol-5-carb_rd"/>
    <property type="match status" value="1"/>
</dbReference>
<dbReference type="SUPFAM" id="SSF51735">
    <property type="entry name" value="NAD(P)-binding Rossmann-fold domains"/>
    <property type="match status" value="1"/>
</dbReference>
<dbReference type="InterPro" id="IPR029036">
    <property type="entry name" value="P5CR_dimer"/>
</dbReference>
<dbReference type="UniPathway" id="UPA00098">
    <property type="reaction ID" value="UER00361"/>
</dbReference>
<dbReference type="Gene3D" id="3.40.50.720">
    <property type="entry name" value="NAD(P)-binding Rossmann-like Domain"/>
    <property type="match status" value="1"/>
</dbReference>
<accession>A0A167N999</accession>
<keyword evidence="2 4" id="KW-0521">NADP</keyword>
<evidence type="ECO:0000256" key="3">
    <source>
        <dbReference type="ARBA" id="ARBA00023002"/>
    </source>
</evidence>
<name>A0A167N999_PHYB8</name>
<comment type="pathway">
    <text evidence="5">Amino-acid biosynthesis; L-proline biosynthesis; L-proline from L-glutamate 5-semialdehyde: step 1/1.</text>
</comment>
<dbReference type="Pfam" id="PF03807">
    <property type="entry name" value="F420_oxidored"/>
    <property type="match status" value="1"/>
</dbReference>
<dbReference type="Proteomes" id="UP000077315">
    <property type="component" value="Unassembled WGS sequence"/>
</dbReference>
<dbReference type="Pfam" id="PF14748">
    <property type="entry name" value="P5CR_dimer"/>
    <property type="match status" value="1"/>
</dbReference>
<dbReference type="FunFam" id="1.10.3730.10:FF:000001">
    <property type="entry name" value="Pyrroline-5-carboxylate reductase"/>
    <property type="match status" value="1"/>
</dbReference>
<dbReference type="STRING" id="763407.A0A167N999"/>
<dbReference type="GO" id="GO:0055129">
    <property type="term" value="P:L-proline biosynthetic process"/>
    <property type="evidence" value="ECO:0007669"/>
    <property type="project" value="UniProtKB-UniPathway"/>
</dbReference>
<evidence type="ECO:0000259" key="6">
    <source>
        <dbReference type="Pfam" id="PF03807"/>
    </source>
</evidence>
<dbReference type="EC" id="1.5.1.2" evidence="5"/>
<dbReference type="EMBL" id="KV440977">
    <property type="protein sequence ID" value="OAD75394.1"/>
    <property type="molecule type" value="Genomic_DNA"/>
</dbReference>
<organism evidence="8 9">
    <name type="scientific">Phycomyces blakesleeanus (strain ATCC 8743b / DSM 1359 / FGSC 10004 / NBRC 33097 / NRRL 1555)</name>
    <dbReference type="NCBI Taxonomy" id="763407"/>
    <lineage>
        <taxon>Eukaryota</taxon>
        <taxon>Fungi</taxon>
        <taxon>Fungi incertae sedis</taxon>
        <taxon>Mucoromycota</taxon>
        <taxon>Mucoromycotina</taxon>
        <taxon>Mucoromycetes</taxon>
        <taxon>Mucorales</taxon>
        <taxon>Phycomycetaceae</taxon>
        <taxon>Phycomyces</taxon>
    </lineage>
</organism>
<dbReference type="InterPro" id="IPR000304">
    <property type="entry name" value="Pyrroline-COOH_reductase"/>
</dbReference>
<dbReference type="PROSITE" id="PS00521">
    <property type="entry name" value="P5CR"/>
    <property type="match status" value="1"/>
</dbReference>
<evidence type="ECO:0000256" key="4">
    <source>
        <dbReference type="PIRSR" id="PIRSR000193-1"/>
    </source>
</evidence>
<dbReference type="SUPFAM" id="SSF48179">
    <property type="entry name" value="6-phosphogluconate dehydrogenase C-terminal domain-like"/>
    <property type="match status" value="1"/>
</dbReference>
<comment type="catalytic activity">
    <reaction evidence="5">
        <text>L-proline + NADP(+) = (S)-1-pyrroline-5-carboxylate + NADPH + 2 H(+)</text>
        <dbReference type="Rhea" id="RHEA:14109"/>
        <dbReference type="ChEBI" id="CHEBI:15378"/>
        <dbReference type="ChEBI" id="CHEBI:17388"/>
        <dbReference type="ChEBI" id="CHEBI:57783"/>
        <dbReference type="ChEBI" id="CHEBI:58349"/>
        <dbReference type="ChEBI" id="CHEBI:60039"/>
        <dbReference type="EC" id="1.5.1.2"/>
    </reaction>
</comment>
<dbReference type="NCBIfam" id="TIGR00112">
    <property type="entry name" value="proC"/>
    <property type="match status" value="1"/>
</dbReference>
<evidence type="ECO:0000256" key="5">
    <source>
        <dbReference type="RuleBase" id="RU003903"/>
    </source>
</evidence>
<dbReference type="InterPro" id="IPR028939">
    <property type="entry name" value="P5C_Rdtase_cat_N"/>
</dbReference>
<evidence type="ECO:0000256" key="1">
    <source>
        <dbReference type="ARBA" id="ARBA00005525"/>
    </source>
</evidence>
<keyword evidence="5" id="KW-0641">Proline biosynthesis</keyword>